<dbReference type="PANTHER" id="PTHR23291:SF112">
    <property type="entry name" value="GROWTH HORMONE-INDUCIBLE TRANSMEMBRANE PROTEIN"/>
    <property type="match status" value="1"/>
</dbReference>
<organism evidence="6 7">
    <name type="scientific">Pristionchus mayeri</name>
    <dbReference type="NCBI Taxonomy" id="1317129"/>
    <lineage>
        <taxon>Eukaryota</taxon>
        <taxon>Metazoa</taxon>
        <taxon>Ecdysozoa</taxon>
        <taxon>Nematoda</taxon>
        <taxon>Chromadorea</taxon>
        <taxon>Rhabditida</taxon>
        <taxon>Rhabditina</taxon>
        <taxon>Diplogasteromorpha</taxon>
        <taxon>Diplogasteroidea</taxon>
        <taxon>Neodiplogasteridae</taxon>
        <taxon>Pristionchus</taxon>
    </lineage>
</organism>
<evidence type="ECO:0000256" key="3">
    <source>
        <dbReference type="ARBA" id="ARBA00022989"/>
    </source>
</evidence>
<evidence type="ECO:0000256" key="2">
    <source>
        <dbReference type="ARBA" id="ARBA00022692"/>
    </source>
</evidence>
<dbReference type="GO" id="GO:0005743">
    <property type="term" value="C:mitochondrial inner membrane"/>
    <property type="evidence" value="ECO:0007669"/>
    <property type="project" value="TreeGrafter"/>
</dbReference>
<feature type="non-terminal residue" evidence="6">
    <location>
        <position position="1"/>
    </location>
</feature>
<feature type="non-terminal residue" evidence="6">
    <location>
        <position position="252"/>
    </location>
</feature>
<keyword evidence="4 5" id="KW-0472">Membrane</keyword>
<feature type="transmembrane region" description="Helical" evidence="5">
    <location>
        <begin position="193"/>
        <end position="212"/>
    </location>
</feature>
<evidence type="ECO:0000313" key="7">
    <source>
        <dbReference type="Proteomes" id="UP001328107"/>
    </source>
</evidence>
<comment type="similarity">
    <text evidence="5">Belongs to the BI1 family.</text>
</comment>
<dbReference type="InterPro" id="IPR006214">
    <property type="entry name" value="Bax_inhibitor_1-related"/>
</dbReference>
<sequence length="252" mass="26486">GFKARTVLPTLKQRLLGPTTGKPFVIGAIATAGASAVGLGALAYYGMGLSKEMSLLEESELWPQYVRDRLKSTYGYLAASLGVTAAAAVAASRSAVLMRLSMNVGLMVSTGPACHMYNSSRDWRYWIKTGSIFQHIFWLAHSGVMGSVLCGVCTLGGPSLLIAAWCTTGIVAGLSTIAMTAPSEKFLKWAGPLGMGWGVLIASCIGSCLLPPTSVAAASLDSAIIFGGLILFSAFLLYNMQNVVKEAKEHPE</sequence>
<dbReference type="PANTHER" id="PTHR23291">
    <property type="entry name" value="BAX INHIBITOR-RELATED"/>
    <property type="match status" value="1"/>
</dbReference>
<keyword evidence="3 5" id="KW-1133">Transmembrane helix</keyword>
<evidence type="ECO:0000256" key="1">
    <source>
        <dbReference type="ARBA" id="ARBA00004141"/>
    </source>
</evidence>
<keyword evidence="2 5" id="KW-0812">Transmembrane</keyword>
<accession>A0AAN4Z4L8</accession>
<comment type="caution">
    <text evidence="6">The sequence shown here is derived from an EMBL/GenBank/DDBJ whole genome shotgun (WGS) entry which is preliminary data.</text>
</comment>
<gene>
    <name evidence="6" type="ORF">PMAYCL1PPCAC_01360</name>
</gene>
<evidence type="ECO:0000256" key="5">
    <source>
        <dbReference type="RuleBase" id="RU004379"/>
    </source>
</evidence>
<dbReference type="EMBL" id="BTRK01000001">
    <property type="protein sequence ID" value="GMR31165.1"/>
    <property type="molecule type" value="Genomic_DNA"/>
</dbReference>
<feature type="transmembrane region" description="Helical" evidence="5">
    <location>
        <begin position="218"/>
        <end position="238"/>
    </location>
</feature>
<evidence type="ECO:0000256" key="4">
    <source>
        <dbReference type="ARBA" id="ARBA00023136"/>
    </source>
</evidence>
<proteinExistence type="inferred from homology"/>
<name>A0AAN4Z4L8_9BILA</name>
<reference evidence="7" key="1">
    <citation type="submission" date="2022-10" db="EMBL/GenBank/DDBJ databases">
        <title>Genome assembly of Pristionchus species.</title>
        <authorList>
            <person name="Yoshida K."/>
            <person name="Sommer R.J."/>
        </authorList>
    </citation>
    <scope>NUCLEOTIDE SEQUENCE [LARGE SCALE GENOMIC DNA]</scope>
    <source>
        <strain evidence="7">RS5460</strain>
    </source>
</reference>
<comment type="subcellular location">
    <subcellularLocation>
        <location evidence="1">Membrane</location>
        <topology evidence="1">Multi-pass membrane protein</topology>
    </subcellularLocation>
</comment>
<feature type="transmembrane region" description="Helical" evidence="5">
    <location>
        <begin position="24"/>
        <end position="45"/>
    </location>
</feature>
<feature type="transmembrane region" description="Helical" evidence="5">
    <location>
        <begin position="162"/>
        <end position="181"/>
    </location>
</feature>
<feature type="transmembrane region" description="Helical" evidence="5">
    <location>
        <begin position="136"/>
        <end position="156"/>
    </location>
</feature>
<evidence type="ECO:0000313" key="6">
    <source>
        <dbReference type="EMBL" id="GMR31165.1"/>
    </source>
</evidence>
<keyword evidence="7" id="KW-1185">Reference proteome</keyword>
<feature type="transmembrane region" description="Helical" evidence="5">
    <location>
        <begin position="74"/>
        <end position="91"/>
    </location>
</feature>
<dbReference type="Proteomes" id="UP001328107">
    <property type="component" value="Unassembled WGS sequence"/>
</dbReference>
<dbReference type="AlphaFoldDB" id="A0AAN4Z4L8"/>
<protein>
    <submittedName>
        <fullName evidence="6">Uncharacterized protein</fullName>
    </submittedName>
</protein>
<dbReference type="Pfam" id="PF01027">
    <property type="entry name" value="Bax1-I"/>
    <property type="match status" value="1"/>
</dbReference>